<dbReference type="GO" id="GO:0003677">
    <property type="term" value="F:DNA binding"/>
    <property type="evidence" value="ECO:0007669"/>
    <property type="project" value="InterPro"/>
</dbReference>
<feature type="domain" description="Xylanolytic transcriptional activator regulatory" evidence="3">
    <location>
        <begin position="249"/>
        <end position="323"/>
    </location>
</feature>
<feature type="compositionally biased region" description="Polar residues" evidence="2">
    <location>
        <begin position="599"/>
        <end position="617"/>
    </location>
</feature>
<dbReference type="Pfam" id="PF04082">
    <property type="entry name" value="Fungal_trans"/>
    <property type="match status" value="1"/>
</dbReference>
<dbReference type="SMART" id="SM00906">
    <property type="entry name" value="Fungal_trans"/>
    <property type="match status" value="1"/>
</dbReference>
<evidence type="ECO:0000259" key="3">
    <source>
        <dbReference type="SMART" id="SM00906"/>
    </source>
</evidence>
<evidence type="ECO:0000256" key="2">
    <source>
        <dbReference type="SAM" id="MobiDB-lite"/>
    </source>
</evidence>
<dbReference type="EMBL" id="DS027046">
    <property type="protein sequence ID" value="EAW13744.1"/>
    <property type="molecule type" value="Genomic_DNA"/>
</dbReference>
<evidence type="ECO:0000313" key="5">
    <source>
        <dbReference type="Proteomes" id="UP000006701"/>
    </source>
</evidence>
<feature type="compositionally biased region" description="Polar residues" evidence="2">
    <location>
        <begin position="575"/>
        <end position="585"/>
    </location>
</feature>
<dbReference type="AlphaFoldDB" id="A1C8V7"/>
<sequence length="722" mass="80431">MASPFSIVTGPDESCVSGWEREGHVSKRRKTKPTGTPRPPREIGIMRETQRDGSATFLGSSSGIHFIRTVHSAFVRRSADLHRARITKEGLVPGEDDQLQRSASHSRQVEELCSNNELELDPDLCFSFEDMVRWSRSYFQNWHPMFPFLHAPDILEMMERASESGLKSLNRTSQAILRSVFTISTIDKRQIQHSRMTADLVPAILVYRTTQEAMESIHGLLLEPATVTLLQTALSVQIMLLSLLRLNAASRLGGLITRVVFHLGLHRCPARYSCFGPKDVEMRRRIFWSVYCLERYLSQALGTPLTIQDDDVDVCYPGNERHEKTAVVPQVQVIPVNLRLLTYLAKFSRVRGLILELRNKSTMHSHDDPSQAAYVGGELAQWWNDVYDDVFPMEELVDQEGKNEPSLPSYHRLLLIVHRHEAIIAMHRPLLAGPKFSPDYKSALQTCIESSRSLLTALKKYLAAQPAGNEDTGTRNPGASQSPLSWSSFTWAVWMACLIIMYAASEGDFPSSAALKNAKLGISILENLSLRRSSWPETCIDAIRGMEFALSAKTNSDSRRREPSPNTVIDKEQRSSYANPNQTSPYEPLDTSCHDLDVSHSTLRITPSTPNNHTSGTEMVAPPLSQGLLNSEGGQSGLSNDLLSNDRINEHGRELAGLTSHLPGEVDLTSANLIFGEMMMPDIYESIATEQGLGLAGSDPSTLTPLWSIADGPLRIHENYTC</sequence>
<dbReference type="VEuPathDB" id="FungiDB:ACLA_044640"/>
<dbReference type="CDD" id="cd12148">
    <property type="entry name" value="fungal_TF_MHR"/>
    <property type="match status" value="1"/>
</dbReference>
<dbReference type="GO" id="GO:0003700">
    <property type="term" value="F:DNA-binding transcription factor activity"/>
    <property type="evidence" value="ECO:0007669"/>
    <property type="project" value="InterPro"/>
</dbReference>
<dbReference type="eggNOG" id="ENOG502SM8G">
    <property type="taxonomic scope" value="Eukaryota"/>
</dbReference>
<reference evidence="4 5" key="1">
    <citation type="journal article" date="2008" name="PLoS Genet.">
        <title>Genomic islands in the pathogenic filamentous fungus Aspergillus fumigatus.</title>
        <authorList>
            <person name="Fedorova N.D."/>
            <person name="Khaldi N."/>
            <person name="Joardar V.S."/>
            <person name="Maiti R."/>
            <person name="Amedeo P."/>
            <person name="Anderson M.J."/>
            <person name="Crabtree J."/>
            <person name="Silva J.C."/>
            <person name="Badger J.H."/>
            <person name="Albarraq A."/>
            <person name="Angiuoli S."/>
            <person name="Bussey H."/>
            <person name="Bowyer P."/>
            <person name="Cotty P.J."/>
            <person name="Dyer P.S."/>
            <person name="Egan A."/>
            <person name="Galens K."/>
            <person name="Fraser-Liggett C.M."/>
            <person name="Haas B.J."/>
            <person name="Inman J.M."/>
            <person name="Kent R."/>
            <person name="Lemieux S."/>
            <person name="Malavazi I."/>
            <person name="Orvis J."/>
            <person name="Roemer T."/>
            <person name="Ronning C.M."/>
            <person name="Sundaram J.P."/>
            <person name="Sutton G."/>
            <person name="Turner G."/>
            <person name="Venter J.C."/>
            <person name="White O.R."/>
            <person name="Whitty B.R."/>
            <person name="Youngman P."/>
            <person name="Wolfe K.H."/>
            <person name="Goldman G.H."/>
            <person name="Wortman J.R."/>
            <person name="Jiang B."/>
            <person name="Denning D.W."/>
            <person name="Nierman W.C."/>
        </authorList>
    </citation>
    <scope>NUCLEOTIDE SEQUENCE [LARGE SCALE GENOMIC DNA]</scope>
    <source>
        <strain evidence="5">ATCC 1007 / CBS 513.65 / DSM 816 / NCTC 3887 / NRRL 1</strain>
    </source>
</reference>
<evidence type="ECO:0000313" key="4">
    <source>
        <dbReference type="EMBL" id="EAW13744.1"/>
    </source>
</evidence>
<dbReference type="KEGG" id="act:ACLA_044640"/>
<feature type="region of interest" description="Disordered" evidence="2">
    <location>
        <begin position="552"/>
        <end position="644"/>
    </location>
</feature>
<gene>
    <name evidence="4" type="ORF">ACLA_044640</name>
</gene>
<keyword evidence="5" id="KW-1185">Reference proteome</keyword>
<dbReference type="OrthoDB" id="3266505at2759"/>
<proteinExistence type="predicted"/>
<dbReference type="InterPro" id="IPR007219">
    <property type="entry name" value="XnlR_reg_dom"/>
</dbReference>
<feature type="compositionally biased region" description="Polar residues" evidence="2">
    <location>
        <begin position="627"/>
        <end position="643"/>
    </location>
</feature>
<name>A1C8V7_ASPCL</name>
<dbReference type="PANTHER" id="PTHR46910:SF9">
    <property type="entry name" value="MISCELLANEOUS ZN(II)2CYS6 TRANSCRIPTION FACTOR (EUROFUNG)"/>
    <property type="match status" value="1"/>
</dbReference>
<dbReference type="Proteomes" id="UP000006701">
    <property type="component" value="Unassembled WGS sequence"/>
</dbReference>
<keyword evidence="1" id="KW-0539">Nucleus</keyword>
<dbReference type="RefSeq" id="XP_001275170.1">
    <property type="nucleotide sequence ID" value="XM_001275169.1"/>
</dbReference>
<dbReference type="OMA" id="MACLILM"/>
<accession>A1C8V7</accession>
<organism evidence="4 5">
    <name type="scientific">Aspergillus clavatus (strain ATCC 1007 / CBS 513.65 / DSM 816 / NCTC 3887 / NRRL 1 / QM 1276 / 107)</name>
    <dbReference type="NCBI Taxonomy" id="344612"/>
    <lineage>
        <taxon>Eukaryota</taxon>
        <taxon>Fungi</taxon>
        <taxon>Dikarya</taxon>
        <taxon>Ascomycota</taxon>
        <taxon>Pezizomycotina</taxon>
        <taxon>Eurotiomycetes</taxon>
        <taxon>Eurotiomycetidae</taxon>
        <taxon>Eurotiales</taxon>
        <taxon>Aspergillaceae</taxon>
        <taxon>Aspergillus</taxon>
        <taxon>Aspergillus subgen. Fumigati</taxon>
    </lineage>
</organism>
<dbReference type="GO" id="GO:0006351">
    <property type="term" value="P:DNA-templated transcription"/>
    <property type="evidence" value="ECO:0007669"/>
    <property type="project" value="InterPro"/>
</dbReference>
<dbReference type="GO" id="GO:0008270">
    <property type="term" value="F:zinc ion binding"/>
    <property type="evidence" value="ECO:0007669"/>
    <property type="project" value="InterPro"/>
</dbReference>
<dbReference type="PANTHER" id="PTHR46910">
    <property type="entry name" value="TRANSCRIPTION FACTOR PDR1"/>
    <property type="match status" value="1"/>
</dbReference>
<dbReference type="InterPro" id="IPR050987">
    <property type="entry name" value="AtrR-like"/>
</dbReference>
<protein>
    <submittedName>
        <fullName evidence="4">C6 transcription factor, putative</fullName>
    </submittedName>
</protein>
<dbReference type="HOGENOM" id="CLU_017443_2_0_1"/>
<feature type="region of interest" description="Disordered" evidence="2">
    <location>
        <begin position="1"/>
        <end position="42"/>
    </location>
</feature>
<dbReference type="GeneID" id="4707237"/>
<evidence type="ECO:0000256" key="1">
    <source>
        <dbReference type="ARBA" id="ARBA00023242"/>
    </source>
</evidence>
<feature type="compositionally biased region" description="Basic and acidic residues" evidence="2">
    <location>
        <begin position="556"/>
        <end position="574"/>
    </location>
</feature>